<dbReference type="Proteomes" id="UP001519295">
    <property type="component" value="Unassembled WGS sequence"/>
</dbReference>
<feature type="domain" description="Xaa-Pro dipeptidyl-peptidase C-terminal" evidence="2">
    <location>
        <begin position="317"/>
        <end position="570"/>
    </location>
</feature>
<name>A0ABS4W0F5_9PSEU</name>
<evidence type="ECO:0000256" key="1">
    <source>
        <dbReference type="ARBA" id="ARBA00022801"/>
    </source>
</evidence>
<dbReference type="SMART" id="SM00939">
    <property type="entry name" value="PepX_C"/>
    <property type="match status" value="1"/>
</dbReference>
<dbReference type="InterPro" id="IPR000383">
    <property type="entry name" value="Xaa-Pro-like_dom"/>
</dbReference>
<dbReference type="Gene3D" id="2.60.120.260">
    <property type="entry name" value="Galactose-binding domain-like"/>
    <property type="match status" value="1"/>
</dbReference>
<dbReference type="SUPFAM" id="SSF49785">
    <property type="entry name" value="Galactose-binding domain-like"/>
    <property type="match status" value="1"/>
</dbReference>
<dbReference type="Pfam" id="PF08530">
    <property type="entry name" value="PepX_C"/>
    <property type="match status" value="1"/>
</dbReference>
<dbReference type="EMBL" id="JAGINU010000001">
    <property type="protein sequence ID" value="MBP2369588.1"/>
    <property type="molecule type" value="Genomic_DNA"/>
</dbReference>
<dbReference type="InterPro" id="IPR005674">
    <property type="entry name" value="CocE/Ser_esterase"/>
</dbReference>
<reference evidence="3 4" key="1">
    <citation type="submission" date="2021-03" db="EMBL/GenBank/DDBJ databases">
        <title>Sequencing the genomes of 1000 actinobacteria strains.</title>
        <authorList>
            <person name="Klenk H.-P."/>
        </authorList>
    </citation>
    <scope>NUCLEOTIDE SEQUENCE [LARGE SCALE GENOMIC DNA]</scope>
    <source>
        <strain evidence="3 4">DSM 45256</strain>
    </source>
</reference>
<keyword evidence="4" id="KW-1185">Reference proteome</keyword>
<proteinExistence type="predicted"/>
<dbReference type="PANTHER" id="PTHR43056">
    <property type="entry name" value="PEPTIDASE S9 PROLYL OLIGOPEPTIDASE"/>
    <property type="match status" value="1"/>
</dbReference>
<dbReference type="InterPro" id="IPR008979">
    <property type="entry name" value="Galactose-bd-like_sf"/>
</dbReference>
<dbReference type="InterPro" id="IPR050585">
    <property type="entry name" value="Xaa-Pro_dipeptidyl-ppase/CocE"/>
</dbReference>
<dbReference type="SUPFAM" id="SSF53474">
    <property type="entry name" value="alpha/beta-Hydrolases"/>
    <property type="match status" value="1"/>
</dbReference>
<evidence type="ECO:0000259" key="2">
    <source>
        <dbReference type="SMART" id="SM00939"/>
    </source>
</evidence>
<dbReference type="PANTHER" id="PTHR43056:SF10">
    <property type="entry name" value="COCE_NOND FAMILY, PUTATIVE (AFU_ORTHOLOGUE AFUA_7G00600)-RELATED"/>
    <property type="match status" value="1"/>
</dbReference>
<evidence type="ECO:0000313" key="4">
    <source>
        <dbReference type="Proteomes" id="UP001519295"/>
    </source>
</evidence>
<keyword evidence="1 3" id="KW-0378">Hydrolase</keyword>
<dbReference type="RefSeq" id="WP_210031829.1">
    <property type="nucleotide sequence ID" value="NZ_JAGINU010000001.1"/>
</dbReference>
<evidence type="ECO:0000313" key="3">
    <source>
        <dbReference type="EMBL" id="MBP2369588.1"/>
    </source>
</evidence>
<protein>
    <submittedName>
        <fullName evidence="3">CocE/NonD family hydrolase</fullName>
    </submittedName>
</protein>
<dbReference type="Pfam" id="PF02129">
    <property type="entry name" value="Peptidase_S15"/>
    <property type="match status" value="1"/>
</dbReference>
<sequence>MKHVYERNVPMTTRDGVTLRANVWRPLEGQAPTLLVRHPYNKEASPFAGGPTNSIPPLLSFLNAGYAMVWQDVRGAYESDGVFEPKVNEIADGEDTMAWIAEQDWYDGTVGAYGASYLGMTQWALALGDSRGLKAIAPTETSANWYSGLWYSQGGALCLSLVTYWNAMMYAAEEQRALQRGETSDPSALVRLGGTLLDPLALNDATPVADLELLGKGRWFDGWLAHPDFDEYWKAQDWSARISEVTVPVLEIGGWYDLKVHEQVADFVRLRTHGGSEEAREQSRLVIGPWDHINLTGQYPDRFFGVLAAEDLGPSHVEFFDQHLRDLPPATPAPRVRIFVMGVDQWREEADWPLPDTQYTDFHLAGGGAATTRDGDGTLQRDVPVTEAGDGFRYDPRDPLPTAGGALLPALPGLVGPVDQRVVDGRPDVLCYTGPVLTEPVEVTGFVELKVFVSSSTVDTDITAKLVDVFPDGRAINLCDGILRLRYRNSLSEPEMMTPGEVYEVTVPMSVTSNVFLPGHRIRLDVSGSNFPHYDRNSNTGGVISSEALEDMVVADTTVHHGGTRPSRLVLPVLDR</sequence>
<accession>A0ABS4W0F5</accession>
<comment type="caution">
    <text evidence="3">The sequence shown here is derived from an EMBL/GenBank/DDBJ whole genome shotgun (WGS) entry which is preliminary data.</text>
</comment>
<dbReference type="InterPro" id="IPR013736">
    <property type="entry name" value="Xaa-Pro_dipept_C"/>
</dbReference>
<dbReference type="GO" id="GO:0016787">
    <property type="term" value="F:hydrolase activity"/>
    <property type="evidence" value="ECO:0007669"/>
    <property type="project" value="UniProtKB-KW"/>
</dbReference>
<dbReference type="NCBIfam" id="TIGR00976">
    <property type="entry name" value="CocE_NonD"/>
    <property type="match status" value="1"/>
</dbReference>
<organism evidence="3 4">
    <name type="scientific">Pseudonocardia parietis</name>
    <dbReference type="NCBI Taxonomy" id="570936"/>
    <lineage>
        <taxon>Bacteria</taxon>
        <taxon>Bacillati</taxon>
        <taxon>Actinomycetota</taxon>
        <taxon>Actinomycetes</taxon>
        <taxon>Pseudonocardiales</taxon>
        <taxon>Pseudonocardiaceae</taxon>
        <taxon>Pseudonocardia</taxon>
    </lineage>
</organism>
<dbReference type="InterPro" id="IPR029058">
    <property type="entry name" value="AB_hydrolase_fold"/>
</dbReference>
<gene>
    <name evidence="3" type="ORF">JOF36_005284</name>
</gene>
<dbReference type="Gene3D" id="1.10.3020.10">
    <property type="entry name" value="alpha-amino acid ester hydrolase ( Helical cap domain)"/>
    <property type="match status" value="1"/>
</dbReference>
<dbReference type="Gene3D" id="3.40.50.1820">
    <property type="entry name" value="alpha/beta hydrolase"/>
    <property type="match status" value="1"/>
</dbReference>